<keyword evidence="2" id="KW-1185">Reference proteome</keyword>
<accession>A0A0V8QJ62</accession>
<gene>
    <name evidence="1" type="ORF">ASU35_05265</name>
</gene>
<name>A0A0V8QJ62_9FIRM</name>
<protein>
    <submittedName>
        <fullName evidence="1">Uncharacterized protein</fullName>
    </submittedName>
</protein>
<reference evidence="1 2" key="1">
    <citation type="submission" date="2015-11" db="EMBL/GenBank/DDBJ databases">
        <title>Butyribacter intestini gen. nov., sp. nov., a butyric acid-producing bacterium of the family Lachnospiraceae isolated from the human faeces.</title>
        <authorList>
            <person name="Zou Y."/>
            <person name="Xue W."/>
            <person name="Luo G."/>
            <person name="Lv M."/>
        </authorList>
    </citation>
    <scope>NUCLEOTIDE SEQUENCE [LARGE SCALE GENOMIC DNA]</scope>
    <source>
        <strain evidence="1 2">ACET-33324</strain>
    </source>
</reference>
<organism evidence="1 2">
    <name type="scientific">Acetivibrio ethanolgignens</name>
    <dbReference type="NCBI Taxonomy" id="290052"/>
    <lineage>
        <taxon>Bacteria</taxon>
        <taxon>Bacillati</taxon>
        <taxon>Bacillota</taxon>
        <taxon>Clostridia</taxon>
        <taxon>Eubacteriales</taxon>
        <taxon>Oscillospiraceae</taxon>
        <taxon>Acetivibrio</taxon>
    </lineage>
</organism>
<dbReference type="EMBL" id="LNAM01000002">
    <property type="protein sequence ID" value="KSV60583.1"/>
    <property type="molecule type" value="Genomic_DNA"/>
</dbReference>
<sequence>MQSLCAGYRGAAPCWSQGVRVAGGDLCGNTAKAPTDTKWRRAHWQVKGGSHYRVKGETPCPGKVDACVNLYWVLPDADFRRICGFAATPLWETQQRLGGMKIETDTAQWTLWQAWHL</sequence>
<dbReference type="AlphaFoldDB" id="A0A0V8QJ62"/>
<comment type="caution">
    <text evidence="1">The sequence shown here is derived from an EMBL/GenBank/DDBJ whole genome shotgun (WGS) entry which is preliminary data.</text>
</comment>
<evidence type="ECO:0000313" key="2">
    <source>
        <dbReference type="Proteomes" id="UP000054874"/>
    </source>
</evidence>
<proteinExistence type="predicted"/>
<evidence type="ECO:0000313" key="1">
    <source>
        <dbReference type="EMBL" id="KSV60583.1"/>
    </source>
</evidence>
<dbReference type="Proteomes" id="UP000054874">
    <property type="component" value="Unassembled WGS sequence"/>
</dbReference>